<dbReference type="Pfam" id="PF01418">
    <property type="entry name" value="HTH_6"/>
    <property type="match status" value="1"/>
</dbReference>
<dbReference type="GO" id="GO:1901135">
    <property type="term" value="P:carbohydrate derivative metabolic process"/>
    <property type="evidence" value="ECO:0007669"/>
    <property type="project" value="InterPro"/>
</dbReference>
<evidence type="ECO:0000256" key="1">
    <source>
        <dbReference type="ARBA" id="ARBA00023015"/>
    </source>
</evidence>
<accession>A0A099I821</accession>
<dbReference type="Gene3D" id="1.10.10.10">
    <property type="entry name" value="Winged helix-like DNA-binding domain superfamily/Winged helix DNA-binding domain"/>
    <property type="match status" value="1"/>
</dbReference>
<comment type="caution">
    <text evidence="6">The sequence shown here is derived from an EMBL/GenBank/DDBJ whole genome shotgun (WGS) entry which is preliminary data.</text>
</comment>
<evidence type="ECO:0000313" key="7">
    <source>
        <dbReference type="Proteomes" id="UP000030008"/>
    </source>
</evidence>
<dbReference type="GO" id="GO:0097367">
    <property type="term" value="F:carbohydrate derivative binding"/>
    <property type="evidence" value="ECO:0007669"/>
    <property type="project" value="InterPro"/>
</dbReference>
<dbReference type="Pfam" id="PF01380">
    <property type="entry name" value="SIS"/>
    <property type="match status" value="1"/>
</dbReference>
<gene>
    <name evidence="6" type="ORF">CIAN88_06200</name>
</gene>
<evidence type="ECO:0000259" key="5">
    <source>
        <dbReference type="PROSITE" id="PS51464"/>
    </source>
</evidence>
<dbReference type="GO" id="GO:0003700">
    <property type="term" value="F:DNA-binding transcription factor activity"/>
    <property type="evidence" value="ECO:0007669"/>
    <property type="project" value="InterPro"/>
</dbReference>
<dbReference type="SUPFAM" id="SSF46689">
    <property type="entry name" value="Homeodomain-like"/>
    <property type="match status" value="1"/>
</dbReference>
<sequence>MEKEILLRINLAKVNFTYVEETIAQYFTDGRKPLTIHELARELSISSSSITRFCKKIGLNNFKELMYLYEQHLNMQNAPQISNISLDLQSEYFRIFHLVDQNFDAKAMEQVCRYIYEHRIINIFAFGLSATAAEDFRFRFSRLGKFIEVIHDKDAIKMSSRVLQKQDLVFIFTLRGNTYLEELAAELTSRGILVVSILGNQNSRLKKLSDVVLYTSSLSGEESTGMISGQIPILIMIDMLYYHYVRTYSDALTNWASTEEILKDRKE</sequence>
<dbReference type="Gene3D" id="3.40.50.10490">
    <property type="entry name" value="Glucose-6-phosphate isomerase like protein, domain 1"/>
    <property type="match status" value="1"/>
</dbReference>
<dbReference type="PROSITE" id="PS51464">
    <property type="entry name" value="SIS"/>
    <property type="match status" value="1"/>
</dbReference>
<keyword evidence="3" id="KW-0804">Transcription</keyword>
<dbReference type="PROSITE" id="PS51071">
    <property type="entry name" value="HTH_RPIR"/>
    <property type="match status" value="1"/>
</dbReference>
<evidence type="ECO:0000256" key="2">
    <source>
        <dbReference type="ARBA" id="ARBA00023125"/>
    </source>
</evidence>
<evidence type="ECO:0000313" key="6">
    <source>
        <dbReference type="EMBL" id="KGJ54129.1"/>
    </source>
</evidence>
<dbReference type="PANTHER" id="PTHR30514:SF21">
    <property type="entry name" value="RPIR-FAMILY TRANSCRIPTIONAL REGULATOR"/>
    <property type="match status" value="1"/>
</dbReference>
<dbReference type="InterPro" id="IPR046348">
    <property type="entry name" value="SIS_dom_sf"/>
</dbReference>
<dbReference type="InterPro" id="IPR036388">
    <property type="entry name" value="WH-like_DNA-bd_sf"/>
</dbReference>
<dbReference type="GO" id="GO:0003677">
    <property type="term" value="F:DNA binding"/>
    <property type="evidence" value="ECO:0007669"/>
    <property type="project" value="UniProtKB-KW"/>
</dbReference>
<dbReference type="InterPro" id="IPR001347">
    <property type="entry name" value="SIS_dom"/>
</dbReference>
<keyword evidence="2" id="KW-0238">DNA-binding</keyword>
<dbReference type="InterPro" id="IPR000281">
    <property type="entry name" value="HTH_RpiR"/>
</dbReference>
<protein>
    <submittedName>
        <fullName evidence="6">Iron dicitrate transport regulator FecR</fullName>
    </submittedName>
</protein>
<keyword evidence="1" id="KW-0805">Transcription regulation</keyword>
<dbReference type="Proteomes" id="UP000030008">
    <property type="component" value="Unassembled WGS sequence"/>
</dbReference>
<name>A0A099I821_CLOIN</name>
<evidence type="ECO:0000259" key="4">
    <source>
        <dbReference type="PROSITE" id="PS51071"/>
    </source>
</evidence>
<dbReference type="InterPro" id="IPR047640">
    <property type="entry name" value="RpiR-like"/>
</dbReference>
<dbReference type="EMBL" id="JQIF01000023">
    <property type="protein sequence ID" value="KGJ54129.1"/>
    <property type="molecule type" value="Genomic_DNA"/>
</dbReference>
<dbReference type="InterPro" id="IPR009057">
    <property type="entry name" value="Homeodomain-like_sf"/>
</dbReference>
<feature type="domain" description="HTH rpiR-type" evidence="4">
    <location>
        <begin position="3"/>
        <end position="76"/>
    </location>
</feature>
<organism evidence="6 7">
    <name type="scientific">Clostridium innocuum</name>
    <dbReference type="NCBI Taxonomy" id="1522"/>
    <lineage>
        <taxon>Bacteria</taxon>
        <taxon>Bacillati</taxon>
        <taxon>Bacillota</taxon>
        <taxon>Clostridia</taxon>
        <taxon>Eubacteriales</taxon>
        <taxon>Clostridiaceae</taxon>
        <taxon>Clostridium</taxon>
    </lineage>
</organism>
<dbReference type="RefSeq" id="WP_044904647.1">
    <property type="nucleotide sequence ID" value="NZ_CAXUDH010000005.1"/>
</dbReference>
<dbReference type="InterPro" id="IPR035472">
    <property type="entry name" value="RpiR-like_SIS"/>
</dbReference>
<feature type="domain" description="SIS" evidence="5">
    <location>
        <begin position="111"/>
        <end position="254"/>
    </location>
</feature>
<evidence type="ECO:0000256" key="3">
    <source>
        <dbReference type="ARBA" id="ARBA00023163"/>
    </source>
</evidence>
<dbReference type="SUPFAM" id="SSF53697">
    <property type="entry name" value="SIS domain"/>
    <property type="match status" value="1"/>
</dbReference>
<reference evidence="6 7" key="1">
    <citation type="submission" date="2014-08" db="EMBL/GenBank/DDBJ databases">
        <title>Clostridium innocuum, an unnegligible vancomycin-resistant pathogen causing extra-intestinal infections.</title>
        <authorList>
            <person name="Feng Y."/>
            <person name="Chiu C.-H."/>
        </authorList>
    </citation>
    <scope>NUCLEOTIDE SEQUENCE [LARGE SCALE GENOMIC DNA]</scope>
    <source>
        <strain evidence="6 7">AN88</strain>
    </source>
</reference>
<dbReference type="PANTHER" id="PTHR30514">
    <property type="entry name" value="GLUCOKINASE"/>
    <property type="match status" value="1"/>
</dbReference>
<proteinExistence type="predicted"/>
<dbReference type="CDD" id="cd05013">
    <property type="entry name" value="SIS_RpiR"/>
    <property type="match status" value="1"/>
</dbReference>
<dbReference type="AlphaFoldDB" id="A0A099I821"/>